<dbReference type="EMBL" id="BMJN01000002">
    <property type="protein sequence ID" value="GGE24433.1"/>
    <property type="molecule type" value="Genomic_DNA"/>
</dbReference>
<evidence type="ECO:0008006" key="4">
    <source>
        <dbReference type="Google" id="ProtNLM"/>
    </source>
</evidence>
<keyword evidence="3" id="KW-1185">Reference proteome</keyword>
<dbReference type="SUPFAM" id="SSF63829">
    <property type="entry name" value="Calcium-dependent phosphotriesterase"/>
    <property type="match status" value="1"/>
</dbReference>
<dbReference type="Proteomes" id="UP000660801">
    <property type="component" value="Unassembled WGS sequence"/>
</dbReference>
<gene>
    <name evidence="2" type="ORF">GCM10011510_01940</name>
</gene>
<keyword evidence="1" id="KW-0732">Signal</keyword>
<feature type="chain" id="PRO_5039366631" description="Lipoprotein" evidence="1">
    <location>
        <begin position="23"/>
        <end position="352"/>
    </location>
</feature>
<dbReference type="PROSITE" id="PS51257">
    <property type="entry name" value="PROKAR_LIPOPROTEIN"/>
    <property type="match status" value="1"/>
</dbReference>
<reference evidence="2" key="2">
    <citation type="submission" date="2020-09" db="EMBL/GenBank/DDBJ databases">
        <authorList>
            <person name="Sun Q."/>
            <person name="Zhou Y."/>
        </authorList>
    </citation>
    <scope>NUCLEOTIDE SEQUENCE</scope>
    <source>
        <strain evidence="2">CGMCC 1.15533</strain>
    </source>
</reference>
<reference evidence="2" key="1">
    <citation type="journal article" date="2014" name="Int. J. Syst. Evol. Microbiol.">
        <title>Complete genome sequence of Corynebacterium casei LMG S-19264T (=DSM 44701T), isolated from a smear-ripened cheese.</title>
        <authorList>
            <consortium name="US DOE Joint Genome Institute (JGI-PGF)"/>
            <person name="Walter F."/>
            <person name="Albersmeier A."/>
            <person name="Kalinowski J."/>
            <person name="Ruckert C."/>
        </authorList>
    </citation>
    <scope>NUCLEOTIDE SEQUENCE</scope>
    <source>
        <strain evidence="2">CGMCC 1.15533</strain>
    </source>
</reference>
<name>A0A917ECN2_9STRE</name>
<sequence>MKAFIKHWKLLFLGIFSLSLTGCWQKPPADYDFAISHASTLTTFKTREGGFDTSTYPLPRNKGLVGNTVIPYGKTYLAKETGKGDLALQLDMETGKITRNRELGVLSSWISDDRYVYGVKDGQYLEFLKYDQKLEQVEQKTIVDDEYASSVSSMTFLGSHLYALVNQRLLADETLQTQRHQIWRLSPDLEIEEKIDLGDAVGGYMSLAALGDRLYIAETIIGKDDAGEYIGGNHIFTYDTKTQEEGVIELDLSYPRRLSVDESGKKLLIEHDWTKMDGYVWTVLDLDSGEQQPIVFPRGEVDYLLPYAIHKGRYYFGLDGKLVVYDPSKHEHTDYDLKEYGIGIPEAILFRE</sequence>
<dbReference type="AlphaFoldDB" id="A0A917ECN2"/>
<protein>
    <recommendedName>
        <fullName evidence="4">Lipoprotein</fullName>
    </recommendedName>
</protein>
<accession>A0A917ECN2</accession>
<proteinExistence type="predicted"/>
<organism evidence="2 3">
    <name type="scientific">Streptococcus himalayensis</name>
    <dbReference type="NCBI Taxonomy" id="1888195"/>
    <lineage>
        <taxon>Bacteria</taxon>
        <taxon>Bacillati</taxon>
        <taxon>Bacillota</taxon>
        <taxon>Bacilli</taxon>
        <taxon>Lactobacillales</taxon>
        <taxon>Streptococcaceae</taxon>
        <taxon>Streptococcus</taxon>
    </lineage>
</organism>
<dbReference type="OrthoDB" id="9801375at2"/>
<dbReference type="RefSeq" id="WP_068989566.1">
    <property type="nucleotide sequence ID" value="NZ_BMJN01000002.1"/>
</dbReference>
<evidence type="ECO:0000256" key="1">
    <source>
        <dbReference type="SAM" id="SignalP"/>
    </source>
</evidence>
<evidence type="ECO:0000313" key="2">
    <source>
        <dbReference type="EMBL" id="GGE24433.1"/>
    </source>
</evidence>
<comment type="caution">
    <text evidence="2">The sequence shown here is derived from an EMBL/GenBank/DDBJ whole genome shotgun (WGS) entry which is preliminary data.</text>
</comment>
<evidence type="ECO:0000313" key="3">
    <source>
        <dbReference type="Proteomes" id="UP000660801"/>
    </source>
</evidence>
<feature type="signal peptide" evidence="1">
    <location>
        <begin position="1"/>
        <end position="22"/>
    </location>
</feature>